<proteinExistence type="predicted"/>
<evidence type="ECO:0000313" key="2">
    <source>
        <dbReference type="EMBL" id="OXM70463.1"/>
    </source>
</evidence>
<dbReference type="Gene3D" id="3.10.180.10">
    <property type="entry name" value="2,3-Dihydroxybiphenyl 1,2-Dioxygenase, domain 1"/>
    <property type="match status" value="1"/>
</dbReference>
<protein>
    <recommendedName>
        <fullName evidence="1">VOC domain-containing protein</fullName>
    </recommendedName>
</protein>
<name>A0A229TH71_9PSEU</name>
<dbReference type="EMBL" id="NMUL01000005">
    <property type="protein sequence ID" value="OXM70463.1"/>
    <property type="molecule type" value="Genomic_DNA"/>
</dbReference>
<accession>A0A229TH71</accession>
<dbReference type="Proteomes" id="UP000215199">
    <property type="component" value="Unassembled WGS sequence"/>
</dbReference>
<dbReference type="SUPFAM" id="SSF54593">
    <property type="entry name" value="Glyoxalase/Bleomycin resistance protein/Dihydroxybiphenyl dioxygenase"/>
    <property type="match status" value="1"/>
</dbReference>
<dbReference type="PROSITE" id="PS51819">
    <property type="entry name" value="VOC"/>
    <property type="match status" value="1"/>
</dbReference>
<feature type="domain" description="VOC" evidence="1">
    <location>
        <begin position="14"/>
        <end position="165"/>
    </location>
</feature>
<dbReference type="Pfam" id="PF13468">
    <property type="entry name" value="Glyoxalase_3"/>
    <property type="match status" value="1"/>
</dbReference>
<dbReference type="AlphaFoldDB" id="A0A229TH71"/>
<evidence type="ECO:0000313" key="3">
    <source>
        <dbReference type="Proteomes" id="UP000215199"/>
    </source>
</evidence>
<gene>
    <name evidence="2" type="ORF">CF165_05165</name>
</gene>
<organism evidence="2 3">
    <name type="scientific">Amycolatopsis vastitatis</name>
    <dbReference type="NCBI Taxonomy" id="1905142"/>
    <lineage>
        <taxon>Bacteria</taxon>
        <taxon>Bacillati</taxon>
        <taxon>Actinomycetota</taxon>
        <taxon>Actinomycetes</taxon>
        <taxon>Pseudonocardiales</taxon>
        <taxon>Pseudonocardiaceae</taxon>
        <taxon>Amycolatopsis</taxon>
    </lineage>
</organism>
<evidence type="ECO:0000259" key="1">
    <source>
        <dbReference type="PROSITE" id="PS51819"/>
    </source>
</evidence>
<sequence length="285" mass="31626">MEPRSEATHAEGMPIDHTVFLTRNYEETWRRYEQLGFTLSPPSRHFASVSDQSEPVPSCTANRCAYFGGSFLELIGIVDETAGDPWRVLPILDARGDGLHGCSFGVDDSGEAERRLREAGLSTSGVLKLQRDVELPEGTRTARFRSVHISRDRTPEGILHTAEHLTPEYLHQPRYLGHPNGARAVAGILLVVPDHEVGEYRRRYDVITGGRAPVDIVGVSDLDTILHGETPRKLPYFAAHGVVVADLSRARKLIEQHVPTTTHDRGFFVRAEDAFGAAVLFEEAR</sequence>
<dbReference type="InterPro" id="IPR025870">
    <property type="entry name" value="Glyoxalase-like_dom"/>
</dbReference>
<dbReference type="InterPro" id="IPR037523">
    <property type="entry name" value="VOC_core"/>
</dbReference>
<reference evidence="3" key="1">
    <citation type="submission" date="2017-07" db="EMBL/GenBank/DDBJ databases">
        <title>Comparative genome mining reveals phylogenetic distribution patterns of secondary metabolites in Amycolatopsis.</title>
        <authorList>
            <person name="Adamek M."/>
            <person name="Alanjary M."/>
            <person name="Sales-Ortells H."/>
            <person name="Goodfellow M."/>
            <person name="Bull A.T."/>
            <person name="Kalinowski J."/>
            <person name="Ziemert N."/>
        </authorList>
    </citation>
    <scope>NUCLEOTIDE SEQUENCE [LARGE SCALE GENOMIC DNA]</scope>
    <source>
        <strain evidence="3">H5</strain>
    </source>
</reference>
<keyword evidence="3" id="KW-1185">Reference proteome</keyword>
<dbReference type="InterPro" id="IPR029068">
    <property type="entry name" value="Glyas_Bleomycin-R_OHBP_Dase"/>
</dbReference>
<comment type="caution">
    <text evidence="2">The sequence shown here is derived from an EMBL/GenBank/DDBJ whole genome shotgun (WGS) entry which is preliminary data.</text>
</comment>